<sequence length="319" mass="33076">MKTVGVSEFGGPEALRVFEMPEPHAGPGQVRIRVHAATVNPGDRYLRNGALGRTSPAPPYVPGMEAAGVVDEIGSDTDTDLRLGDRVMAMANPTTPTGGAYAEYVALPAEQVARAPQGVTHAEAATLPMNGLTARLALDLAGLSQGQTLAVTGAPGAVGGYVTQLAKADGLTVVADASPTDEELVRSFGADIVVPRGADVAQHVLRAVPGGVAGLIDAAVIGSTVVAPAVHDGGVIVTVLGEGSRALSPDEMGRRSLRMRMAFVPDYLGDRSRLDRLRQQAESGELLLRVARTFPAEQAAEAHRLMEAGGIRGRLVLEF</sequence>
<keyword evidence="2 4" id="KW-0560">Oxidoreductase</keyword>
<dbReference type="Pfam" id="PF08240">
    <property type="entry name" value="ADH_N"/>
    <property type="match status" value="1"/>
</dbReference>
<keyword evidence="1" id="KW-0521">NADP</keyword>
<dbReference type="Proteomes" id="UP001551011">
    <property type="component" value="Unassembled WGS sequence"/>
</dbReference>
<dbReference type="EC" id="1.-.-.-" evidence="4"/>
<dbReference type="PANTHER" id="PTHR48106">
    <property type="entry name" value="QUINONE OXIDOREDUCTASE PIG3-RELATED"/>
    <property type="match status" value="1"/>
</dbReference>
<gene>
    <name evidence="4" type="ORF">AB0H04_38020</name>
</gene>
<evidence type="ECO:0000256" key="1">
    <source>
        <dbReference type="ARBA" id="ARBA00022857"/>
    </source>
</evidence>
<dbReference type="InterPro" id="IPR020843">
    <property type="entry name" value="ER"/>
</dbReference>
<organism evidence="4 5">
    <name type="scientific">Streptomyces flaveolus</name>
    <dbReference type="NCBI Taxonomy" id="67297"/>
    <lineage>
        <taxon>Bacteria</taxon>
        <taxon>Bacillati</taxon>
        <taxon>Actinomycetota</taxon>
        <taxon>Actinomycetes</taxon>
        <taxon>Kitasatosporales</taxon>
        <taxon>Streptomycetaceae</taxon>
        <taxon>Streptomyces</taxon>
    </lineage>
</organism>
<dbReference type="InterPro" id="IPR036291">
    <property type="entry name" value="NAD(P)-bd_dom_sf"/>
</dbReference>
<dbReference type="RefSeq" id="WP_030655774.1">
    <property type="nucleotide sequence ID" value="NZ_JBFAEG010000037.1"/>
</dbReference>
<evidence type="ECO:0000259" key="3">
    <source>
        <dbReference type="SMART" id="SM00829"/>
    </source>
</evidence>
<dbReference type="InterPro" id="IPR011032">
    <property type="entry name" value="GroES-like_sf"/>
</dbReference>
<dbReference type="SUPFAM" id="SSF51735">
    <property type="entry name" value="NAD(P)-binding Rossmann-fold domains"/>
    <property type="match status" value="1"/>
</dbReference>
<protein>
    <submittedName>
        <fullName evidence="4">NADP-dependent oxidoreductase</fullName>
        <ecNumber evidence="4">1.-.-.-</ecNumber>
    </submittedName>
</protein>
<dbReference type="SMART" id="SM00829">
    <property type="entry name" value="PKS_ER"/>
    <property type="match status" value="1"/>
</dbReference>
<dbReference type="Gene3D" id="3.90.180.10">
    <property type="entry name" value="Medium-chain alcohol dehydrogenases, catalytic domain"/>
    <property type="match status" value="1"/>
</dbReference>
<evidence type="ECO:0000313" key="4">
    <source>
        <dbReference type="EMBL" id="MEU5712562.1"/>
    </source>
</evidence>
<dbReference type="Pfam" id="PF13602">
    <property type="entry name" value="ADH_zinc_N_2"/>
    <property type="match status" value="1"/>
</dbReference>
<evidence type="ECO:0000313" key="5">
    <source>
        <dbReference type="Proteomes" id="UP001551011"/>
    </source>
</evidence>
<dbReference type="Gene3D" id="3.40.50.720">
    <property type="entry name" value="NAD(P)-binding Rossmann-like Domain"/>
    <property type="match status" value="1"/>
</dbReference>
<dbReference type="EMBL" id="JBFAEG010000037">
    <property type="protein sequence ID" value="MEU5712562.1"/>
    <property type="molecule type" value="Genomic_DNA"/>
</dbReference>
<dbReference type="InterPro" id="IPR013154">
    <property type="entry name" value="ADH-like_N"/>
</dbReference>
<comment type="caution">
    <text evidence="4">The sequence shown here is derived from an EMBL/GenBank/DDBJ whole genome shotgun (WGS) entry which is preliminary data.</text>
</comment>
<feature type="domain" description="Enoyl reductase (ER)" evidence="3">
    <location>
        <begin position="10"/>
        <end position="317"/>
    </location>
</feature>
<dbReference type="SUPFAM" id="SSF50129">
    <property type="entry name" value="GroES-like"/>
    <property type="match status" value="1"/>
</dbReference>
<proteinExistence type="predicted"/>
<name>A0ABV3AKU2_9ACTN</name>
<dbReference type="GO" id="GO:0016491">
    <property type="term" value="F:oxidoreductase activity"/>
    <property type="evidence" value="ECO:0007669"/>
    <property type="project" value="UniProtKB-KW"/>
</dbReference>
<reference evidence="4 5" key="1">
    <citation type="submission" date="2024-06" db="EMBL/GenBank/DDBJ databases">
        <title>The Natural Products Discovery Center: Release of the First 8490 Sequenced Strains for Exploring Actinobacteria Biosynthetic Diversity.</title>
        <authorList>
            <person name="Kalkreuter E."/>
            <person name="Kautsar S.A."/>
            <person name="Yang D."/>
            <person name="Bader C.D."/>
            <person name="Teijaro C.N."/>
            <person name="Fluegel L."/>
            <person name="Davis C.M."/>
            <person name="Simpson J.R."/>
            <person name="Lauterbach L."/>
            <person name="Steele A.D."/>
            <person name="Gui C."/>
            <person name="Meng S."/>
            <person name="Li G."/>
            <person name="Viehrig K."/>
            <person name="Ye F."/>
            <person name="Su P."/>
            <person name="Kiefer A.F."/>
            <person name="Nichols A."/>
            <person name="Cepeda A.J."/>
            <person name="Yan W."/>
            <person name="Fan B."/>
            <person name="Jiang Y."/>
            <person name="Adhikari A."/>
            <person name="Zheng C.-J."/>
            <person name="Schuster L."/>
            <person name="Cowan T.M."/>
            <person name="Smanski M.J."/>
            <person name="Chevrette M.G."/>
            <person name="De Carvalho L.P.S."/>
            <person name="Shen B."/>
        </authorList>
    </citation>
    <scope>NUCLEOTIDE SEQUENCE [LARGE SCALE GENOMIC DNA]</scope>
    <source>
        <strain evidence="4 5">NPDC020594</strain>
    </source>
</reference>
<accession>A0ABV3AKU2</accession>
<evidence type="ECO:0000256" key="2">
    <source>
        <dbReference type="ARBA" id="ARBA00023002"/>
    </source>
</evidence>
<dbReference type="PANTHER" id="PTHR48106:SF18">
    <property type="entry name" value="QUINONE OXIDOREDUCTASE PIG3"/>
    <property type="match status" value="1"/>
</dbReference>
<keyword evidence="5" id="KW-1185">Reference proteome</keyword>
<dbReference type="CDD" id="cd05289">
    <property type="entry name" value="MDR_like_2"/>
    <property type="match status" value="1"/>
</dbReference>